<keyword evidence="7" id="KW-0378">Hydrolase</keyword>
<keyword evidence="12" id="KW-0175">Coiled coil</keyword>
<evidence type="ECO:0000256" key="11">
    <source>
        <dbReference type="ARBA" id="ARBA00022917"/>
    </source>
</evidence>
<keyword evidence="10" id="KW-0694">RNA-binding</keyword>
<dbReference type="InterPro" id="IPR051309">
    <property type="entry name" value="ABCF_ATPase"/>
</dbReference>
<feature type="coiled-coil region" evidence="12">
    <location>
        <begin position="583"/>
        <end position="642"/>
    </location>
</feature>
<dbReference type="GO" id="GO:0000049">
    <property type="term" value="F:tRNA binding"/>
    <property type="evidence" value="ECO:0007669"/>
    <property type="project" value="UniProtKB-KW"/>
</dbReference>
<evidence type="ECO:0000256" key="1">
    <source>
        <dbReference type="ARBA" id="ARBA00005868"/>
    </source>
</evidence>
<evidence type="ECO:0000256" key="10">
    <source>
        <dbReference type="ARBA" id="ARBA00022884"/>
    </source>
</evidence>
<dbReference type="SMART" id="SM00382">
    <property type="entry name" value="AAA"/>
    <property type="match status" value="2"/>
</dbReference>
<dbReference type="PANTHER" id="PTHR42855:SF1">
    <property type="entry name" value="ABC TRANSPORTER DOMAIN-CONTAINING PROTEIN"/>
    <property type="match status" value="1"/>
</dbReference>
<dbReference type="InterPro" id="IPR037118">
    <property type="entry name" value="Val-tRNA_synth_C_sf"/>
</dbReference>
<evidence type="ECO:0000256" key="12">
    <source>
        <dbReference type="SAM" id="Coils"/>
    </source>
</evidence>
<dbReference type="InterPro" id="IPR003593">
    <property type="entry name" value="AAA+_ATPase"/>
</dbReference>
<sequence length="651" mass="73513">MSNEKLLNLMSIITLQSVKKDFGIKEILKDASFSLDATDKVGLIGTNGSGKSTLLKMIAGLESIDSGQILVNSGSRIIYLPQLPDLDENHTVLEQVFADSGEHMALVREYEELSDKLAHYPDDSQLMSRLSVVMQRMDTTGAWELETNAKIILTKLGISDFDAKIGTLSGGYRKRIALASALLAEPDVLLMDEPTNHLDALSVEWLQSYLNRYRGALFLITHDRYFLDRVTNRIIEIDRGDIYTYTGNYSYYLEKKALAEESAVSSQRKHQGLLRRELEWLKKGPKARSTKQKARIDRAHALRDTEFKQVQGKVDISTVGRRIGKKVIELDSISKAYNGRTLINNFTYEFSPEDRIGIIGANGAGKSTLMDIITGQIKPDSGVAEIGTTIHIGYFDQHSEELLTALNENQRVIDYIKEEGEFIKITDGTQITASQMLERFLFPGNQQYAPINKLSGGEKRRLFLLRVLMSAPNVLILDEPTNDLDVQTLAVLEDYLEDFVGCVIVVSHDRYFLDRTIDTVFSFEEGGNLRQYPGNYSIYLDYKKAEEAQQQATNTKEKPKNTEVQNGASAPKDVENTKRRRLSNWEKKEFEQLEGKIAKLEAQKAETEKTLANVSPGNYSEVQKLYDQVEKLKQAIDVATERWLELAEMES</sequence>
<dbReference type="FunFam" id="3.40.50.300:FF:000183">
    <property type="entry name" value="ABC transporter ATP-binding protein yjjK"/>
    <property type="match status" value="1"/>
</dbReference>
<dbReference type="KEGG" id="nfl:COO91_06299"/>
<dbReference type="Pfam" id="PF16326">
    <property type="entry name" value="ABC_tran_CTD"/>
    <property type="match status" value="1"/>
</dbReference>
<dbReference type="GO" id="GO:0005524">
    <property type="term" value="F:ATP binding"/>
    <property type="evidence" value="ECO:0007669"/>
    <property type="project" value="UniProtKB-KW"/>
</dbReference>
<evidence type="ECO:0000256" key="6">
    <source>
        <dbReference type="ARBA" id="ARBA00022741"/>
    </source>
</evidence>
<dbReference type="Gene3D" id="3.40.50.300">
    <property type="entry name" value="P-loop containing nucleotide triphosphate hydrolases"/>
    <property type="match status" value="2"/>
</dbReference>
<evidence type="ECO:0000256" key="5">
    <source>
        <dbReference type="ARBA" id="ARBA00022737"/>
    </source>
</evidence>
<evidence type="ECO:0000259" key="14">
    <source>
        <dbReference type="PROSITE" id="PS50893"/>
    </source>
</evidence>
<dbReference type="InterPro" id="IPR003439">
    <property type="entry name" value="ABC_transporter-like_ATP-bd"/>
</dbReference>
<reference evidence="15 16" key="1">
    <citation type="submission" date="2017-11" db="EMBL/GenBank/DDBJ databases">
        <title>Complete genome of a free-living desiccation-tolerant cyanobacterium and its photosynthetic adaptation to extreme terrestrial habitat.</title>
        <authorList>
            <person name="Shang J."/>
        </authorList>
    </citation>
    <scope>NUCLEOTIDE SEQUENCE [LARGE SCALE GENOMIC DNA]</scope>
    <source>
        <strain evidence="15 16">CCNUN1</strain>
    </source>
</reference>
<proteinExistence type="inferred from homology"/>
<keyword evidence="9" id="KW-0810">Translation regulation</keyword>
<evidence type="ECO:0000256" key="9">
    <source>
        <dbReference type="ARBA" id="ARBA00022845"/>
    </source>
</evidence>
<protein>
    <submittedName>
        <fullName evidence="15">Uup, ATP-binding cassette, subfamily F, uup</fullName>
    </submittedName>
</protein>
<dbReference type="GO" id="GO:0006417">
    <property type="term" value="P:regulation of translation"/>
    <property type="evidence" value="ECO:0007669"/>
    <property type="project" value="UniProtKB-KW"/>
</dbReference>
<dbReference type="InterPro" id="IPR032781">
    <property type="entry name" value="ABC_tran_Xtn"/>
</dbReference>
<organism evidence="15 16">
    <name type="scientific">Nostoc flagelliforme CCNUN1</name>
    <dbReference type="NCBI Taxonomy" id="2038116"/>
    <lineage>
        <taxon>Bacteria</taxon>
        <taxon>Bacillati</taxon>
        <taxon>Cyanobacteriota</taxon>
        <taxon>Cyanophyceae</taxon>
        <taxon>Nostocales</taxon>
        <taxon>Nostocaceae</taxon>
        <taxon>Nostoc</taxon>
    </lineage>
</organism>
<dbReference type="FunFam" id="3.40.50.300:FF:000011">
    <property type="entry name" value="Putative ABC transporter ATP-binding component"/>
    <property type="match status" value="1"/>
</dbReference>
<dbReference type="AlphaFoldDB" id="A0A2K8SY34"/>
<dbReference type="SUPFAM" id="SSF52540">
    <property type="entry name" value="P-loop containing nucleoside triphosphate hydrolases"/>
    <property type="match status" value="2"/>
</dbReference>
<feature type="domain" description="ABC transporter" evidence="14">
    <location>
        <begin position="328"/>
        <end position="550"/>
    </location>
</feature>
<dbReference type="GO" id="GO:0003677">
    <property type="term" value="F:DNA binding"/>
    <property type="evidence" value="ECO:0007669"/>
    <property type="project" value="InterPro"/>
</dbReference>
<evidence type="ECO:0000256" key="13">
    <source>
        <dbReference type="SAM" id="MobiDB-lite"/>
    </source>
</evidence>
<dbReference type="Proteomes" id="UP000232003">
    <property type="component" value="Chromosome"/>
</dbReference>
<dbReference type="InterPro" id="IPR017871">
    <property type="entry name" value="ABC_transporter-like_CS"/>
</dbReference>
<evidence type="ECO:0000256" key="3">
    <source>
        <dbReference type="ARBA" id="ARBA00022555"/>
    </source>
</evidence>
<dbReference type="GO" id="GO:0019843">
    <property type="term" value="F:rRNA binding"/>
    <property type="evidence" value="ECO:0007669"/>
    <property type="project" value="UniProtKB-KW"/>
</dbReference>
<dbReference type="Pfam" id="PF12848">
    <property type="entry name" value="ABC_tran_Xtn"/>
    <property type="match status" value="1"/>
</dbReference>
<comment type="similarity">
    <text evidence="1">Belongs to the ABC transporter superfamily. ABCF family. Translational throttle EttA subfamily.</text>
</comment>
<dbReference type="PANTHER" id="PTHR42855">
    <property type="entry name" value="ABC TRANSPORTER ATP-BINDING SUBUNIT"/>
    <property type="match status" value="1"/>
</dbReference>
<dbReference type="InterPro" id="IPR027417">
    <property type="entry name" value="P-loop_NTPase"/>
</dbReference>
<keyword evidence="4" id="KW-0699">rRNA-binding</keyword>
<evidence type="ECO:0000256" key="7">
    <source>
        <dbReference type="ARBA" id="ARBA00022801"/>
    </source>
</evidence>
<keyword evidence="3" id="KW-0820">tRNA-binding</keyword>
<dbReference type="CDD" id="cd03221">
    <property type="entry name" value="ABCF_EF-3"/>
    <property type="match status" value="2"/>
</dbReference>
<evidence type="ECO:0000256" key="4">
    <source>
        <dbReference type="ARBA" id="ARBA00022730"/>
    </source>
</evidence>
<accession>A0A2K8SY34</accession>
<feature type="domain" description="ABC transporter" evidence="14">
    <location>
        <begin position="13"/>
        <end position="264"/>
    </location>
</feature>
<feature type="region of interest" description="Disordered" evidence="13">
    <location>
        <begin position="549"/>
        <end position="581"/>
    </location>
</feature>
<keyword evidence="2" id="KW-0963">Cytoplasm</keyword>
<evidence type="ECO:0000313" key="15">
    <source>
        <dbReference type="EMBL" id="AUB40290.1"/>
    </source>
</evidence>
<dbReference type="Pfam" id="PF00005">
    <property type="entry name" value="ABC_tran"/>
    <property type="match status" value="2"/>
</dbReference>
<dbReference type="GO" id="GO:0016887">
    <property type="term" value="F:ATP hydrolysis activity"/>
    <property type="evidence" value="ECO:0007669"/>
    <property type="project" value="InterPro"/>
</dbReference>
<keyword evidence="6" id="KW-0547">Nucleotide-binding</keyword>
<keyword evidence="8 15" id="KW-0067">ATP-binding</keyword>
<dbReference type="PROSITE" id="PS00211">
    <property type="entry name" value="ABC_TRANSPORTER_1"/>
    <property type="match status" value="1"/>
</dbReference>
<keyword evidence="16" id="KW-1185">Reference proteome</keyword>
<feature type="compositionally biased region" description="Basic and acidic residues" evidence="13">
    <location>
        <begin position="572"/>
        <end position="581"/>
    </location>
</feature>
<keyword evidence="11" id="KW-0648">Protein biosynthesis</keyword>
<dbReference type="GO" id="GO:0006412">
    <property type="term" value="P:translation"/>
    <property type="evidence" value="ECO:0007669"/>
    <property type="project" value="UniProtKB-KW"/>
</dbReference>
<dbReference type="InterPro" id="IPR032524">
    <property type="entry name" value="ABC_tran_C"/>
</dbReference>
<evidence type="ECO:0000313" key="16">
    <source>
        <dbReference type="Proteomes" id="UP000232003"/>
    </source>
</evidence>
<dbReference type="PROSITE" id="PS50893">
    <property type="entry name" value="ABC_TRANSPORTER_2"/>
    <property type="match status" value="2"/>
</dbReference>
<evidence type="ECO:0000256" key="8">
    <source>
        <dbReference type="ARBA" id="ARBA00022840"/>
    </source>
</evidence>
<keyword evidence="5" id="KW-0677">Repeat</keyword>
<dbReference type="Gene3D" id="1.10.287.380">
    <property type="entry name" value="Valyl-tRNA synthetase, C-terminal domain"/>
    <property type="match status" value="1"/>
</dbReference>
<evidence type="ECO:0000256" key="2">
    <source>
        <dbReference type="ARBA" id="ARBA00022490"/>
    </source>
</evidence>
<name>A0A2K8SY34_9NOSO</name>
<gene>
    <name evidence="15" type="ORF">COO91_06299</name>
</gene>
<dbReference type="EMBL" id="CP024785">
    <property type="protein sequence ID" value="AUB40290.1"/>
    <property type="molecule type" value="Genomic_DNA"/>
</dbReference>